<feature type="domain" description="Aspartate dehydrogenase" evidence="7">
    <location>
        <begin position="169"/>
        <end position="242"/>
    </location>
</feature>
<proteinExistence type="inferred from homology"/>
<comment type="function">
    <text evidence="6">Specifically catalyzes the NAD or NADP-dependent dehydrogenation of L-aspartate to iminoaspartate.</text>
</comment>
<keyword evidence="5 6" id="KW-0520">NAD</keyword>
<dbReference type="OrthoDB" id="1906017at2"/>
<dbReference type="GO" id="GO:0051287">
    <property type="term" value="F:NAD binding"/>
    <property type="evidence" value="ECO:0007669"/>
    <property type="project" value="UniProtKB-UniRule"/>
</dbReference>
<comment type="similarity">
    <text evidence="1 6">Belongs to the L-aspartate dehydrogenase family.</text>
</comment>
<dbReference type="PANTHER" id="PTHR31873">
    <property type="entry name" value="L-ASPARTATE DEHYDROGENASE-RELATED"/>
    <property type="match status" value="1"/>
</dbReference>
<dbReference type="Gene3D" id="3.40.50.720">
    <property type="entry name" value="NAD(P)-binding Rossmann-like Domain"/>
    <property type="match status" value="1"/>
</dbReference>
<dbReference type="GO" id="GO:0033735">
    <property type="term" value="F:aspartate dehydrogenase [NAD(P)+] activity"/>
    <property type="evidence" value="ECO:0007669"/>
    <property type="project" value="UniProtKB-EC"/>
</dbReference>
<dbReference type="InterPro" id="IPR005106">
    <property type="entry name" value="Asp/hSer_DH_NAD-bd"/>
</dbReference>
<keyword evidence="2 6" id="KW-0662">Pyridine nucleotide biosynthesis</keyword>
<comment type="miscellaneous">
    <text evidence="6">The iminoaspartate product is unstable in aqueous solution and can decompose to oxaloacetate and ammonia.</text>
</comment>
<dbReference type="InterPro" id="IPR002811">
    <property type="entry name" value="Asp_DH"/>
</dbReference>
<dbReference type="InterPro" id="IPR011182">
    <property type="entry name" value="L-Asp_DH"/>
</dbReference>
<evidence type="ECO:0000259" key="8">
    <source>
        <dbReference type="Pfam" id="PF03447"/>
    </source>
</evidence>
<dbReference type="HAMAP" id="MF_01265">
    <property type="entry name" value="NadX"/>
    <property type="match status" value="1"/>
</dbReference>
<dbReference type="EMBL" id="SGXF01000009">
    <property type="protein sequence ID" value="RZS92343.1"/>
    <property type="molecule type" value="Genomic_DNA"/>
</dbReference>
<comment type="catalytic activity">
    <reaction evidence="6">
        <text>L-aspartate + NAD(+) + H2O = oxaloacetate + NH4(+) + NADH + H(+)</text>
        <dbReference type="Rhea" id="RHEA:11788"/>
        <dbReference type="ChEBI" id="CHEBI:15377"/>
        <dbReference type="ChEBI" id="CHEBI:15378"/>
        <dbReference type="ChEBI" id="CHEBI:16452"/>
        <dbReference type="ChEBI" id="CHEBI:28938"/>
        <dbReference type="ChEBI" id="CHEBI:29991"/>
        <dbReference type="ChEBI" id="CHEBI:57540"/>
        <dbReference type="ChEBI" id="CHEBI:57945"/>
        <dbReference type="EC" id="1.4.1.21"/>
    </reaction>
</comment>
<feature type="binding site" evidence="6">
    <location>
        <position position="126"/>
    </location>
    <ligand>
        <name>NAD(+)</name>
        <dbReference type="ChEBI" id="CHEBI:57540"/>
    </ligand>
</feature>
<dbReference type="Pfam" id="PF03447">
    <property type="entry name" value="NAD_binding_3"/>
    <property type="match status" value="1"/>
</dbReference>
<reference evidence="9 10" key="1">
    <citation type="submission" date="2019-02" db="EMBL/GenBank/DDBJ databases">
        <title>Genomic Encyclopedia of Type Strains, Phase IV (KMG-IV): sequencing the most valuable type-strain genomes for metagenomic binning, comparative biology and taxonomic classification.</title>
        <authorList>
            <person name="Goeker M."/>
        </authorList>
    </citation>
    <scope>NUCLEOTIDE SEQUENCE [LARGE SCALE GENOMIC DNA]</scope>
    <source>
        <strain evidence="9 10">DSM 29486</strain>
    </source>
</reference>
<dbReference type="GO" id="GO:0016639">
    <property type="term" value="F:oxidoreductase activity, acting on the CH-NH2 group of donors, NAD or NADP as acceptor"/>
    <property type="evidence" value="ECO:0007669"/>
    <property type="project" value="UniProtKB-UniRule"/>
</dbReference>
<keyword evidence="10" id="KW-1185">Reference proteome</keyword>
<dbReference type="SUPFAM" id="SSF55347">
    <property type="entry name" value="Glyceraldehyde-3-phosphate dehydrogenase-like, C-terminal domain"/>
    <property type="match status" value="1"/>
</dbReference>
<comment type="caution">
    <text evidence="6">Lacks conserved residue(s) required for the propagation of feature annotation.</text>
</comment>
<comment type="catalytic activity">
    <reaction evidence="6">
        <text>L-aspartate + NADP(+) + H2O = oxaloacetate + NH4(+) + NADPH + H(+)</text>
        <dbReference type="Rhea" id="RHEA:11784"/>
        <dbReference type="ChEBI" id="CHEBI:15377"/>
        <dbReference type="ChEBI" id="CHEBI:15378"/>
        <dbReference type="ChEBI" id="CHEBI:16452"/>
        <dbReference type="ChEBI" id="CHEBI:28938"/>
        <dbReference type="ChEBI" id="CHEBI:29991"/>
        <dbReference type="ChEBI" id="CHEBI:57783"/>
        <dbReference type="ChEBI" id="CHEBI:58349"/>
        <dbReference type="EC" id="1.4.1.21"/>
    </reaction>
</comment>
<dbReference type="PANTHER" id="PTHR31873:SF6">
    <property type="entry name" value="ASPARTATE DEHYDROGENASE DOMAIN-CONTAINING PROTEIN"/>
    <property type="match status" value="1"/>
</dbReference>
<sequence>MSKKKLGILGCGKLNTIVAEATVNGILEEYEIIGVYSRTRKSAEALADKTGAPVCDTLEELMAKEPDIVSEAAGVAAVKEYAETILERGADLAVISIGAFADQDFFQRICDVGRKTGRKVHIASGAIGGFDVMNTARLMSDISASFHSVTGPQYLRGTPVFREELMESREPEQVFSGNARKAIELLPHRVNVAVAASLASAGPEDTEVTITSSPGFIGDEYTIEVKGEEIRAELKIFSRTSRIAGYSLVALLKNLASPIQFQ</sequence>
<gene>
    <name evidence="6" type="primary">nadX</name>
    <name evidence="9" type="ORF">EV209_3057</name>
</gene>
<organism evidence="9 10">
    <name type="scientific">Cuneatibacter caecimuris</name>
    <dbReference type="NCBI Taxonomy" id="1796618"/>
    <lineage>
        <taxon>Bacteria</taxon>
        <taxon>Bacillati</taxon>
        <taxon>Bacillota</taxon>
        <taxon>Clostridia</taxon>
        <taxon>Lachnospirales</taxon>
        <taxon>Lachnospiraceae</taxon>
        <taxon>Cuneatibacter</taxon>
    </lineage>
</organism>
<evidence type="ECO:0000259" key="7">
    <source>
        <dbReference type="Pfam" id="PF01958"/>
    </source>
</evidence>
<dbReference type="PIRSF" id="PIRSF005227">
    <property type="entry name" value="Asp_dh_NAD_syn"/>
    <property type="match status" value="1"/>
</dbReference>
<dbReference type="SUPFAM" id="SSF51735">
    <property type="entry name" value="NAD(P)-binding Rossmann-fold domains"/>
    <property type="match status" value="1"/>
</dbReference>
<name>A0A4Q7NY56_9FIRM</name>
<dbReference type="InterPro" id="IPR020626">
    <property type="entry name" value="Asp_DH_prok"/>
</dbReference>
<comment type="pathway">
    <text evidence="6">Cofactor biosynthesis; NAD(+) biosynthesis; iminoaspartate from L-aspartate (dehydrogenase route): step 1/1.</text>
</comment>
<feature type="domain" description="Aspartate/homoserine dehydrogenase NAD-binding" evidence="8">
    <location>
        <begin position="10"/>
        <end position="122"/>
    </location>
</feature>
<evidence type="ECO:0000256" key="2">
    <source>
        <dbReference type="ARBA" id="ARBA00022642"/>
    </source>
</evidence>
<keyword evidence="4 6" id="KW-0560">Oxidoreductase</keyword>
<comment type="caution">
    <text evidence="9">The sequence shown here is derived from an EMBL/GenBank/DDBJ whole genome shotgun (WGS) entry which is preliminary data.</text>
</comment>
<dbReference type="Pfam" id="PF01958">
    <property type="entry name" value="Asp_DH_C"/>
    <property type="match status" value="1"/>
</dbReference>
<evidence type="ECO:0000256" key="3">
    <source>
        <dbReference type="ARBA" id="ARBA00022857"/>
    </source>
</evidence>
<evidence type="ECO:0000313" key="10">
    <source>
        <dbReference type="Proteomes" id="UP000292927"/>
    </source>
</evidence>
<dbReference type="GO" id="GO:0050661">
    <property type="term" value="F:NADP binding"/>
    <property type="evidence" value="ECO:0007669"/>
    <property type="project" value="UniProtKB-UniRule"/>
</dbReference>
<dbReference type="Proteomes" id="UP000292927">
    <property type="component" value="Unassembled WGS sequence"/>
</dbReference>
<dbReference type="InterPro" id="IPR036291">
    <property type="entry name" value="NAD(P)-bd_dom_sf"/>
</dbReference>
<dbReference type="EC" id="1.4.1.21" evidence="6"/>
<dbReference type="UniPathway" id="UPA00253">
    <property type="reaction ID" value="UER00456"/>
</dbReference>
<evidence type="ECO:0000313" key="9">
    <source>
        <dbReference type="EMBL" id="RZS92343.1"/>
    </source>
</evidence>
<evidence type="ECO:0000256" key="1">
    <source>
        <dbReference type="ARBA" id="ARBA00008331"/>
    </source>
</evidence>
<feature type="binding site" evidence="6">
    <location>
        <position position="191"/>
    </location>
    <ligand>
        <name>NAD(+)</name>
        <dbReference type="ChEBI" id="CHEBI:57540"/>
    </ligand>
</feature>
<evidence type="ECO:0000256" key="4">
    <source>
        <dbReference type="ARBA" id="ARBA00023002"/>
    </source>
</evidence>
<dbReference type="RefSeq" id="WP_130436287.1">
    <property type="nucleotide sequence ID" value="NZ_SGXF01000009.1"/>
</dbReference>
<accession>A0A4Q7NY56</accession>
<evidence type="ECO:0000256" key="5">
    <source>
        <dbReference type="ARBA" id="ARBA00023027"/>
    </source>
</evidence>
<dbReference type="AlphaFoldDB" id="A0A4Q7NY56"/>
<dbReference type="Gene3D" id="3.30.360.10">
    <property type="entry name" value="Dihydrodipicolinate Reductase, domain 2"/>
    <property type="match status" value="1"/>
</dbReference>
<evidence type="ECO:0000256" key="6">
    <source>
        <dbReference type="HAMAP-Rule" id="MF_01265"/>
    </source>
</evidence>
<protein>
    <recommendedName>
        <fullName evidence="6">L-aspartate dehydrogenase</fullName>
        <ecNumber evidence="6">1.4.1.21</ecNumber>
    </recommendedName>
</protein>
<keyword evidence="3 6" id="KW-0521">NADP</keyword>
<dbReference type="GO" id="GO:0009435">
    <property type="term" value="P:NAD+ biosynthetic process"/>
    <property type="evidence" value="ECO:0007669"/>
    <property type="project" value="UniProtKB-UniRule"/>
</dbReference>